<keyword evidence="2" id="KW-1185">Reference proteome</keyword>
<evidence type="ECO:0000313" key="2">
    <source>
        <dbReference type="Proteomes" id="UP000821845"/>
    </source>
</evidence>
<reference evidence="1" key="1">
    <citation type="submission" date="2020-05" db="EMBL/GenBank/DDBJ databases">
        <title>Large-scale comparative analyses of tick genomes elucidate their genetic diversity and vector capacities.</title>
        <authorList>
            <person name="Jia N."/>
            <person name="Wang J."/>
            <person name="Shi W."/>
            <person name="Du L."/>
            <person name="Sun Y."/>
            <person name="Zhan W."/>
            <person name="Jiang J."/>
            <person name="Wang Q."/>
            <person name="Zhang B."/>
            <person name="Ji P."/>
            <person name="Sakyi L.B."/>
            <person name="Cui X."/>
            <person name="Yuan T."/>
            <person name="Jiang B."/>
            <person name="Yang W."/>
            <person name="Lam T.T.-Y."/>
            <person name="Chang Q."/>
            <person name="Ding S."/>
            <person name="Wang X."/>
            <person name="Zhu J."/>
            <person name="Ruan X."/>
            <person name="Zhao L."/>
            <person name="Wei J."/>
            <person name="Que T."/>
            <person name="Du C."/>
            <person name="Cheng J."/>
            <person name="Dai P."/>
            <person name="Han X."/>
            <person name="Huang E."/>
            <person name="Gao Y."/>
            <person name="Liu J."/>
            <person name="Shao H."/>
            <person name="Ye R."/>
            <person name="Li L."/>
            <person name="Wei W."/>
            <person name="Wang X."/>
            <person name="Wang C."/>
            <person name="Yang T."/>
            <person name="Huo Q."/>
            <person name="Li W."/>
            <person name="Guo W."/>
            <person name="Chen H."/>
            <person name="Zhou L."/>
            <person name="Ni X."/>
            <person name="Tian J."/>
            <person name="Zhou Y."/>
            <person name="Sheng Y."/>
            <person name="Liu T."/>
            <person name="Pan Y."/>
            <person name="Xia L."/>
            <person name="Li J."/>
            <person name="Zhao F."/>
            <person name="Cao W."/>
        </authorList>
    </citation>
    <scope>NUCLEOTIDE SEQUENCE</scope>
    <source>
        <strain evidence="1">Hyas-2018</strain>
    </source>
</reference>
<accession>A0ACB7SXQ4</accession>
<dbReference type="Proteomes" id="UP000821845">
    <property type="component" value="Chromosome 2"/>
</dbReference>
<sequence length="252" mass="25839">MPHAVDMFRGRLALVTGGGSGIGRAVCCLLAQKGARVLVGDIDLEAANATVVLLQEGVEHQAVHIDVSCPQSVKKAFDSFEGGAGEQASIVVNCAGIPQQPKSFMDVSVDEVDRLLGVNLRGAILVTQAAARSMLRQQVTNGSIVNISSTVARVTRPSIGVYSATKAAVTCFTRSAAVDVAGSGIRINAVAPCVTTTPMAKVFSEAELSKLTAGIPMGRPAMPDEVATVVAFLCGPDSAFVTGTTVEVNGGV</sequence>
<comment type="caution">
    <text evidence="1">The sequence shown here is derived from an EMBL/GenBank/DDBJ whole genome shotgun (WGS) entry which is preliminary data.</text>
</comment>
<proteinExistence type="predicted"/>
<organism evidence="1 2">
    <name type="scientific">Hyalomma asiaticum</name>
    <name type="common">Tick</name>
    <dbReference type="NCBI Taxonomy" id="266040"/>
    <lineage>
        <taxon>Eukaryota</taxon>
        <taxon>Metazoa</taxon>
        <taxon>Ecdysozoa</taxon>
        <taxon>Arthropoda</taxon>
        <taxon>Chelicerata</taxon>
        <taxon>Arachnida</taxon>
        <taxon>Acari</taxon>
        <taxon>Parasitiformes</taxon>
        <taxon>Ixodida</taxon>
        <taxon>Ixodoidea</taxon>
        <taxon>Ixodidae</taxon>
        <taxon>Hyalomminae</taxon>
        <taxon>Hyalomma</taxon>
    </lineage>
</organism>
<gene>
    <name evidence="1" type="ORF">HPB50_011920</name>
</gene>
<dbReference type="EMBL" id="CM023482">
    <property type="protein sequence ID" value="KAH6938699.1"/>
    <property type="molecule type" value="Genomic_DNA"/>
</dbReference>
<protein>
    <submittedName>
        <fullName evidence="1">Uncharacterized protein</fullName>
    </submittedName>
</protein>
<name>A0ACB7SXQ4_HYAAI</name>
<evidence type="ECO:0000313" key="1">
    <source>
        <dbReference type="EMBL" id="KAH6938699.1"/>
    </source>
</evidence>